<dbReference type="EMBL" id="JAMQOQ010000008">
    <property type="protein sequence ID" value="MDS0296855.1"/>
    <property type="molecule type" value="Genomic_DNA"/>
</dbReference>
<name>A0ABU2G7T3_9EURY</name>
<reference evidence="1 2" key="1">
    <citation type="submission" date="2022-06" db="EMBL/GenBank/DDBJ databases">
        <title>Halogeometricum sp. a new haloarchaeum isolate from saline soil.</title>
        <authorList>
            <person name="Strakova D."/>
            <person name="Galisteo C."/>
            <person name="Sanchez-Porro C."/>
            <person name="Ventosa A."/>
        </authorList>
    </citation>
    <scope>NUCLEOTIDE SEQUENCE [LARGE SCALE GENOMIC DNA]</scope>
    <source>
        <strain evidence="2">S3BR25-2</strain>
    </source>
</reference>
<comment type="caution">
    <text evidence="1">The sequence shown here is derived from an EMBL/GenBank/DDBJ whole genome shotgun (WGS) entry which is preliminary data.</text>
</comment>
<evidence type="ECO:0000313" key="2">
    <source>
        <dbReference type="Proteomes" id="UP001254813"/>
    </source>
</evidence>
<proteinExistence type="predicted"/>
<sequence>MTMPDKDELALYDAVSNLEQAGLTSKVGDDDGTAVYTVEEFELALTVRETEVSITPELIEGIAQKNESPAIERVLADYGIITFAFAYDLVMAHSKGRHDPADREPHRPVAWTRV</sequence>
<keyword evidence="2" id="KW-1185">Reference proteome</keyword>
<protein>
    <submittedName>
        <fullName evidence="1">Uncharacterized protein</fullName>
    </submittedName>
</protein>
<accession>A0ABU2G7T3</accession>
<gene>
    <name evidence="1" type="ORF">NDI79_22055</name>
</gene>
<evidence type="ECO:0000313" key="1">
    <source>
        <dbReference type="EMBL" id="MDS0296855.1"/>
    </source>
</evidence>
<organism evidence="1 2">
    <name type="scientific">Halogeometricum luteum</name>
    <dbReference type="NCBI Taxonomy" id="2950537"/>
    <lineage>
        <taxon>Archaea</taxon>
        <taxon>Methanobacteriati</taxon>
        <taxon>Methanobacteriota</taxon>
        <taxon>Stenosarchaea group</taxon>
        <taxon>Halobacteria</taxon>
        <taxon>Halobacteriales</taxon>
        <taxon>Haloferacaceae</taxon>
        <taxon>Halogeometricum</taxon>
    </lineage>
</organism>
<dbReference type="Proteomes" id="UP001254813">
    <property type="component" value="Unassembled WGS sequence"/>
</dbReference>